<keyword evidence="2 6" id="KW-0489">Methyltransferase</keyword>
<dbReference type="GO" id="GO:0008168">
    <property type="term" value="F:methyltransferase activity"/>
    <property type="evidence" value="ECO:0007669"/>
    <property type="project" value="UniProtKB-KW"/>
</dbReference>
<sequence>METEGQAAGRTRRRNRDAAPKLLRAPDYRQLRHPFPAQTMFSEDEVAAIHDTALRVLEELGMRVLLPEARALYASAGARIEEDMVFIGRDIVSAALASAPKSWRLRAPSALRDQDYAQGSMIFMAGVGCPNVNDRERGRRPGSIADFVETVKLCQHYDVIHMLGPMTEPQDVPVHLRHYATIRAQLEHSDKPLFLFSRGPGQVEQGFGLIRAALGLSDDEFTRDVWVSTVINTNSPRLLDNPMAKGLIDFARAGQMCIVTPFCLAGAMAPITPSGALALQHAEALAGIALTQIARAGAPVSYGGFSSNVYMKSGAPAYGTPEHIKMQIGGGQLARHIGLPWRTASGAASNAPDMQAALETTMGLWGASLAHGTLIVHTAGWLEGGLTFGYEKFINDIESLQMFAELCTRPSGTAAEIGFDAIAEVPPGGHFFQTGHTMERYQTAFYAPVVADLNNFGTWSEAGAKTADMRATDVWKAVLRDFRPPEGAAERVERILPLIEAGTAAGGAPAMD</sequence>
<feature type="region of interest" description="Disordered" evidence="5">
    <location>
        <begin position="1"/>
        <end position="20"/>
    </location>
</feature>
<dbReference type="RefSeq" id="WP_124086328.1">
    <property type="nucleotide sequence ID" value="NZ_UXAW01000061.1"/>
</dbReference>
<dbReference type="PIRSF" id="PIRSF037567">
    <property type="entry name" value="MTTB_MeTrfase"/>
    <property type="match status" value="1"/>
</dbReference>
<evidence type="ECO:0000256" key="3">
    <source>
        <dbReference type="ARBA" id="ARBA00022679"/>
    </source>
</evidence>
<name>A0A3P5X0C7_9RHOB</name>
<dbReference type="AlphaFoldDB" id="A0A3P5X0C7"/>
<evidence type="ECO:0000313" key="6">
    <source>
        <dbReference type="EMBL" id="VDC27527.1"/>
    </source>
</evidence>
<dbReference type="OrthoDB" id="5713681at2"/>
<dbReference type="Pfam" id="PF06253">
    <property type="entry name" value="MTTB"/>
    <property type="match status" value="1"/>
</dbReference>
<evidence type="ECO:0000313" key="7">
    <source>
        <dbReference type="Proteomes" id="UP000277498"/>
    </source>
</evidence>
<evidence type="ECO:0000256" key="4">
    <source>
        <dbReference type="PIRNR" id="PIRNR037567"/>
    </source>
</evidence>
<organism evidence="6 7">
    <name type="scientific">Pseudogemmobacter humi</name>
    <dbReference type="NCBI Taxonomy" id="2483812"/>
    <lineage>
        <taxon>Bacteria</taxon>
        <taxon>Pseudomonadati</taxon>
        <taxon>Pseudomonadota</taxon>
        <taxon>Alphaproteobacteria</taxon>
        <taxon>Rhodobacterales</taxon>
        <taxon>Paracoccaceae</taxon>
        <taxon>Pseudogemmobacter</taxon>
    </lineage>
</organism>
<dbReference type="EMBL" id="UXAW01000061">
    <property type="protein sequence ID" value="VDC27527.1"/>
    <property type="molecule type" value="Genomic_DNA"/>
</dbReference>
<evidence type="ECO:0000256" key="5">
    <source>
        <dbReference type="SAM" id="MobiDB-lite"/>
    </source>
</evidence>
<dbReference type="EC" id="2.1.1.-" evidence="4"/>
<reference evidence="6 7" key="1">
    <citation type="submission" date="2018-11" db="EMBL/GenBank/DDBJ databases">
        <authorList>
            <person name="Criscuolo A."/>
        </authorList>
    </citation>
    <scope>NUCLEOTIDE SEQUENCE [LARGE SCALE GENOMIC DNA]</scope>
    <source>
        <strain evidence="6">ACIP111625</strain>
    </source>
</reference>
<dbReference type="GO" id="GO:0015948">
    <property type="term" value="P:methanogenesis"/>
    <property type="evidence" value="ECO:0007669"/>
    <property type="project" value="UniProtKB-UniRule"/>
</dbReference>
<evidence type="ECO:0000256" key="2">
    <source>
        <dbReference type="ARBA" id="ARBA00022603"/>
    </source>
</evidence>
<keyword evidence="7" id="KW-1185">Reference proteome</keyword>
<dbReference type="Gene3D" id="3.20.20.480">
    <property type="entry name" value="Trimethylamine methyltransferase-like"/>
    <property type="match status" value="1"/>
</dbReference>
<keyword evidence="3 4" id="KW-0808">Transferase</keyword>
<gene>
    <name evidence="6" type="ORF">XINFAN_01906</name>
</gene>
<dbReference type="GO" id="GO:0032259">
    <property type="term" value="P:methylation"/>
    <property type="evidence" value="ECO:0007669"/>
    <property type="project" value="UniProtKB-KW"/>
</dbReference>
<proteinExistence type="inferred from homology"/>
<accession>A0A3P5X0C7</accession>
<dbReference type="InterPro" id="IPR010426">
    <property type="entry name" value="MTTB_MeTrfase"/>
</dbReference>
<protein>
    <recommendedName>
        <fullName evidence="4">Methyltransferase</fullName>
        <ecNumber evidence="4">2.1.1.-</ecNumber>
    </recommendedName>
</protein>
<comment type="similarity">
    <text evidence="1 4">Belongs to the trimethylamine methyltransferase family.</text>
</comment>
<evidence type="ECO:0000256" key="1">
    <source>
        <dbReference type="ARBA" id="ARBA00007137"/>
    </source>
</evidence>
<dbReference type="Proteomes" id="UP000277498">
    <property type="component" value="Unassembled WGS sequence"/>
</dbReference>
<dbReference type="InterPro" id="IPR038601">
    <property type="entry name" value="MttB-like_sf"/>
</dbReference>